<dbReference type="EMBL" id="CACVAQ010000097">
    <property type="protein sequence ID" value="CAA6804250.1"/>
    <property type="molecule type" value="Genomic_DNA"/>
</dbReference>
<dbReference type="InterPro" id="IPR024163">
    <property type="entry name" value="Aerotolerance_reg_N"/>
</dbReference>
<keyword evidence="1" id="KW-1003">Cell membrane</keyword>
<dbReference type="Pfam" id="PF00092">
    <property type="entry name" value="VWA"/>
    <property type="match status" value="1"/>
</dbReference>
<evidence type="ECO:0000313" key="7">
    <source>
        <dbReference type="EMBL" id="CAA6804250.1"/>
    </source>
</evidence>
<reference evidence="7" key="1">
    <citation type="submission" date="2020-01" db="EMBL/GenBank/DDBJ databases">
        <authorList>
            <person name="Meier V. D."/>
            <person name="Meier V D."/>
        </authorList>
    </citation>
    <scope>NUCLEOTIDE SEQUENCE</scope>
    <source>
        <strain evidence="7">HLG_WM_MAG_10</strain>
    </source>
</reference>
<keyword evidence="4 5" id="KW-0472">Membrane</keyword>
<dbReference type="PANTHER" id="PTHR22550">
    <property type="entry name" value="SPORE GERMINATION PROTEIN"/>
    <property type="match status" value="1"/>
</dbReference>
<evidence type="ECO:0000256" key="4">
    <source>
        <dbReference type="ARBA" id="ARBA00023136"/>
    </source>
</evidence>
<proteinExistence type="predicted"/>
<protein>
    <submittedName>
        <fullName evidence="7">BatA (Bacteroides aerotolerance operon)</fullName>
    </submittedName>
</protein>
<feature type="transmembrane region" description="Helical" evidence="5">
    <location>
        <begin position="307"/>
        <end position="329"/>
    </location>
</feature>
<evidence type="ECO:0000256" key="1">
    <source>
        <dbReference type="ARBA" id="ARBA00022475"/>
    </source>
</evidence>
<evidence type="ECO:0000256" key="2">
    <source>
        <dbReference type="ARBA" id="ARBA00022692"/>
    </source>
</evidence>
<evidence type="ECO:0000259" key="6">
    <source>
        <dbReference type="PROSITE" id="PS50234"/>
    </source>
</evidence>
<dbReference type="Gene3D" id="3.40.50.410">
    <property type="entry name" value="von Willebrand factor, type A domain"/>
    <property type="match status" value="1"/>
</dbReference>
<feature type="transmembrane region" description="Helical" evidence="5">
    <location>
        <begin position="12"/>
        <end position="28"/>
    </location>
</feature>
<keyword evidence="3 5" id="KW-1133">Transmembrane helix</keyword>
<dbReference type="Pfam" id="PF07584">
    <property type="entry name" value="BatA"/>
    <property type="match status" value="1"/>
</dbReference>
<dbReference type="SUPFAM" id="SSF53300">
    <property type="entry name" value="vWA-like"/>
    <property type="match status" value="1"/>
</dbReference>
<sequence>MSFGGIEFANPYVLGLLIFVPLMAWWYYKKQDEYIAEVRLSSTQGIAVAQSWKVKARPILQLLQLLAITALLIALARPQVVLKKENVHAEGIDIMLALDVSVSMLAKDFEPDRLSVSKLVAADFVEQRKHDRIGLVVFAGESFTQCPLTTDHNILRSFLSTLECGLIENGTAIGMGLANASKRLKDSDAKSKIIILLTDGENNMGYASPMQASNAAKKLGIKVYTIGVGTKGQAQGPVARRPNGSYIYGWQQVRIDEKLLQKIAKETGGKYFRAQDREQLKAIYSKIDLLERTKIETTTIRNFQEKYHFFVLLAICFILIQVLLANTLFKTIVR</sequence>
<dbReference type="CDD" id="cd01467">
    <property type="entry name" value="vWA_BatA_type"/>
    <property type="match status" value="1"/>
</dbReference>
<name>A0A6S6S3T4_9BACT</name>
<feature type="domain" description="VWFA" evidence="6">
    <location>
        <begin position="93"/>
        <end position="287"/>
    </location>
</feature>
<dbReference type="PANTHER" id="PTHR22550:SF5">
    <property type="entry name" value="LEUCINE ZIPPER PROTEIN 4"/>
    <property type="match status" value="1"/>
</dbReference>
<dbReference type="InterPro" id="IPR050768">
    <property type="entry name" value="UPF0353/GerABKA_families"/>
</dbReference>
<accession>A0A6S6S3T4</accession>
<dbReference type="SMART" id="SM00327">
    <property type="entry name" value="VWA"/>
    <property type="match status" value="1"/>
</dbReference>
<dbReference type="AlphaFoldDB" id="A0A6S6S3T4"/>
<dbReference type="InterPro" id="IPR036465">
    <property type="entry name" value="vWFA_dom_sf"/>
</dbReference>
<organism evidence="7">
    <name type="scientific">uncultured Aureispira sp</name>
    <dbReference type="NCBI Taxonomy" id="1331704"/>
    <lineage>
        <taxon>Bacteria</taxon>
        <taxon>Pseudomonadati</taxon>
        <taxon>Bacteroidota</taxon>
        <taxon>Saprospiria</taxon>
        <taxon>Saprospirales</taxon>
        <taxon>Saprospiraceae</taxon>
        <taxon>Aureispira</taxon>
        <taxon>environmental samples</taxon>
    </lineage>
</organism>
<keyword evidence="2 5" id="KW-0812">Transmembrane</keyword>
<dbReference type="PROSITE" id="PS50234">
    <property type="entry name" value="VWFA"/>
    <property type="match status" value="1"/>
</dbReference>
<evidence type="ECO:0000256" key="5">
    <source>
        <dbReference type="SAM" id="Phobius"/>
    </source>
</evidence>
<dbReference type="InterPro" id="IPR002035">
    <property type="entry name" value="VWF_A"/>
</dbReference>
<gene>
    <name evidence="7" type="ORF">HELGO_WM33491</name>
</gene>
<evidence type="ECO:0000256" key="3">
    <source>
        <dbReference type="ARBA" id="ARBA00022989"/>
    </source>
</evidence>
<dbReference type="InterPro" id="IPR033881">
    <property type="entry name" value="vWA_BatA_type"/>
</dbReference>